<dbReference type="EMBL" id="CAADFR010000002">
    <property type="protein sequence ID" value="VFK36495.1"/>
    <property type="molecule type" value="Genomic_DNA"/>
</dbReference>
<evidence type="ECO:0000313" key="3">
    <source>
        <dbReference type="EMBL" id="VFK39177.1"/>
    </source>
</evidence>
<name>A0A450YCA5_9GAMM</name>
<gene>
    <name evidence="4" type="ORF">BECKSD772D_GA0070982_100229</name>
    <name evidence="3" type="ORF">BECKSD772E_GA0070983_100230</name>
    <name evidence="2" type="ORF">BECKSD772F_GA0070984_100230</name>
</gene>
<protein>
    <submittedName>
        <fullName evidence="3">Uncharacterized protein</fullName>
    </submittedName>
</protein>
<proteinExistence type="predicted"/>
<feature type="region of interest" description="Disordered" evidence="1">
    <location>
        <begin position="41"/>
        <end position="64"/>
    </location>
</feature>
<evidence type="ECO:0000256" key="1">
    <source>
        <dbReference type="SAM" id="MobiDB-lite"/>
    </source>
</evidence>
<dbReference type="AlphaFoldDB" id="A0A450YCA5"/>
<evidence type="ECO:0000313" key="2">
    <source>
        <dbReference type="EMBL" id="VFK36495.1"/>
    </source>
</evidence>
<evidence type="ECO:0000313" key="4">
    <source>
        <dbReference type="EMBL" id="VFK77815.1"/>
    </source>
</evidence>
<organism evidence="3">
    <name type="scientific">Candidatus Kentrum sp. SD</name>
    <dbReference type="NCBI Taxonomy" id="2126332"/>
    <lineage>
        <taxon>Bacteria</taxon>
        <taxon>Pseudomonadati</taxon>
        <taxon>Pseudomonadota</taxon>
        <taxon>Gammaproteobacteria</taxon>
        <taxon>Candidatus Kentrum</taxon>
    </lineage>
</organism>
<dbReference type="EMBL" id="CAADFU010000002">
    <property type="protein sequence ID" value="VFK39177.1"/>
    <property type="molecule type" value="Genomic_DNA"/>
</dbReference>
<sequence>MNEIKLEITTEEANVILEALGNMPFAKVYALVGKIQEQARMQLGGSGGQEDAPTDENPSPEIRD</sequence>
<reference evidence="3" key="1">
    <citation type="submission" date="2019-02" db="EMBL/GenBank/DDBJ databases">
        <authorList>
            <person name="Gruber-Vodicka R. H."/>
            <person name="Seah K. B. B."/>
        </authorList>
    </citation>
    <scope>NUCLEOTIDE SEQUENCE</scope>
    <source>
        <strain evidence="4">BECK_S127</strain>
        <strain evidence="3">BECK_S1320</strain>
        <strain evidence="2">BECK_S1321</strain>
    </source>
</reference>
<accession>A0A450YCA5</accession>
<dbReference type="EMBL" id="CAADHB010000002">
    <property type="protein sequence ID" value="VFK77815.1"/>
    <property type="molecule type" value="Genomic_DNA"/>
</dbReference>